<keyword evidence="2" id="KW-1185">Reference proteome</keyword>
<comment type="caution">
    <text evidence="1">The sequence shown here is derived from an EMBL/GenBank/DDBJ whole genome shotgun (WGS) entry which is preliminary data.</text>
</comment>
<accession>A0A9D3P4R4</accession>
<protein>
    <submittedName>
        <fullName evidence="1">Uncharacterized protein</fullName>
    </submittedName>
</protein>
<evidence type="ECO:0000313" key="1">
    <source>
        <dbReference type="EMBL" id="KAG7334628.1"/>
    </source>
</evidence>
<proteinExistence type="predicted"/>
<dbReference type="Proteomes" id="UP000824219">
    <property type="component" value="Linkage Group LG02"/>
</dbReference>
<name>A0A9D3P4R4_9TELE</name>
<dbReference type="EMBL" id="JAHKSW010000002">
    <property type="protein sequence ID" value="KAG7334628.1"/>
    <property type="molecule type" value="Genomic_DNA"/>
</dbReference>
<organism evidence="1 2">
    <name type="scientific">Hemibagrus wyckioides</name>
    <dbReference type="NCBI Taxonomy" id="337641"/>
    <lineage>
        <taxon>Eukaryota</taxon>
        <taxon>Metazoa</taxon>
        <taxon>Chordata</taxon>
        <taxon>Craniata</taxon>
        <taxon>Vertebrata</taxon>
        <taxon>Euteleostomi</taxon>
        <taxon>Actinopterygii</taxon>
        <taxon>Neopterygii</taxon>
        <taxon>Teleostei</taxon>
        <taxon>Ostariophysi</taxon>
        <taxon>Siluriformes</taxon>
        <taxon>Bagridae</taxon>
        <taxon>Hemibagrus</taxon>
    </lineage>
</organism>
<gene>
    <name evidence="1" type="ORF">KOW79_001224</name>
</gene>
<sequence>MENSEVQQSWEAREKMFASHKAHLHRTTTHRTQQLVESMASGNARSALRLHTHTHTHTHTLHYYGTVVKSTHRDIFKYVYTSTSHSILVILSSRFLLCPSSSPFF</sequence>
<reference evidence="1 2" key="1">
    <citation type="submission" date="2021-06" db="EMBL/GenBank/DDBJ databases">
        <title>Chromosome-level genome assembly of the red-tail catfish (Hemibagrus wyckioides).</title>
        <authorList>
            <person name="Shao F."/>
        </authorList>
    </citation>
    <scope>NUCLEOTIDE SEQUENCE [LARGE SCALE GENOMIC DNA]</scope>
    <source>
        <strain evidence="1">EC202008001</strain>
        <tissue evidence="1">Blood</tissue>
    </source>
</reference>
<dbReference type="AlphaFoldDB" id="A0A9D3P4R4"/>
<evidence type="ECO:0000313" key="2">
    <source>
        <dbReference type="Proteomes" id="UP000824219"/>
    </source>
</evidence>